<keyword evidence="10" id="KW-1185">Reference proteome</keyword>
<dbReference type="GO" id="GO:0016251">
    <property type="term" value="F:RNA polymerase II general transcription initiation factor activity"/>
    <property type="evidence" value="ECO:0007669"/>
    <property type="project" value="TreeGrafter"/>
</dbReference>
<comment type="caution">
    <text evidence="9">The sequence shown here is derived from an EMBL/GenBank/DDBJ whole genome shotgun (WGS) entry which is preliminary data.</text>
</comment>
<feature type="compositionally biased region" description="Basic and acidic residues" evidence="7">
    <location>
        <begin position="21"/>
        <end position="36"/>
    </location>
</feature>
<evidence type="ECO:0000256" key="4">
    <source>
        <dbReference type="ARBA" id="ARBA00023163"/>
    </source>
</evidence>
<dbReference type="Proteomes" id="UP000193920">
    <property type="component" value="Unassembled WGS sequence"/>
</dbReference>
<dbReference type="InterPro" id="IPR009072">
    <property type="entry name" value="Histone-fold"/>
</dbReference>
<keyword evidence="3" id="KW-0805">Transcription regulation</keyword>
<dbReference type="AlphaFoldDB" id="A0A1Y2F465"/>
<sequence>MEGTKKYYSTEKKRKQSMPHDTSKAKQAKTDKEPTKYKKSKDKKLKGEKQKGNSSTTDNNNNKKVDIKEENGENAKDKEKKEEKDKEKEKKEEEEQEEEEDQDIDGVYEELEEENTQLKNKEMLKDLLNEFSEEQIQRYEVYRRSTLPKAALKRLIQSILNQSISNSMGIVVGGFSKIFIGEIVEKARDVMEDWGDEGAIRPEHLREAYRLYKEERKCKYL</sequence>
<feature type="compositionally biased region" description="Basic and acidic residues" evidence="7">
    <location>
        <begin position="1"/>
        <end position="11"/>
    </location>
</feature>
<reference evidence="9 10" key="1">
    <citation type="submission" date="2016-08" db="EMBL/GenBank/DDBJ databases">
        <title>A Parts List for Fungal Cellulosomes Revealed by Comparative Genomics.</title>
        <authorList>
            <consortium name="DOE Joint Genome Institute"/>
            <person name="Haitjema C.H."/>
            <person name="Gilmore S.P."/>
            <person name="Henske J.K."/>
            <person name="Solomon K.V."/>
            <person name="De Groot R."/>
            <person name="Kuo A."/>
            <person name="Mondo S.J."/>
            <person name="Salamov A.A."/>
            <person name="Labutti K."/>
            <person name="Zhao Z."/>
            <person name="Chiniquy J."/>
            <person name="Barry K."/>
            <person name="Brewer H.M."/>
            <person name="Purvine S.O."/>
            <person name="Wright A.T."/>
            <person name="Boxma B."/>
            <person name="Van Alen T."/>
            <person name="Hackstein J.H."/>
            <person name="Baker S.E."/>
            <person name="Grigoriev I.V."/>
            <person name="O'Malley M.A."/>
        </authorList>
    </citation>
    <scope>NUCLEOTIDE SEQUENCE [LARGE SCALE GENOMIC DNA]</scope>
    <source>
        <strain evidence="9 10">G1</strain>
    </source>
</reference>
<evidence type="ECO:0000256" key="6">
    <source>
        <dbReference type="ARBA" id="ARBA00072882"/>
    </source>
</evidence>
<evidence type="ECO:0000256" key="5">
    <source>
        <dbReference type="ARBA" id="ARBA00023242"/>
    </source>
</evidence>
<evidence type="ECO:0000256" key="3">
    <source>
        <dbReference type="ARBA" id="ARBA00023015"/>
    </source>
</evidence>
<dbReference type="GO" id="GO:0005669">
    <property type="term" value="C:transcription factor TFIID complex"/>
    <property type="evidence" value="ECO:0007669"/>
    <property type="project" value="InterPro"/>
</dbReference>
<evidence type="ECO:0000256" key="7">
    <source>
        <dbReference type="SAM" id="MobiDB-lite"/>
    </source>
</evidence>
<proteinExistence type="inferred from homology"/>
<dbReference type="GO" id="GO:0046982">
    <property type="term" value="F:protein heterodimerization activity"/>
    <property type="evidence" value="ECO:0007669"/>
    <property type="project" value="InterPro"/>
</dbReference>
<feature type="compositionally biased region" description="Acidic residues" evidence="7">
    <location>
        <begin position="94"/>
        <end position="106"/>
    </location>
</feature>
<name>A0A1Y2F465_9FUNG</name>
<keyword evidence="5" id="KW-0539">Nucleus</keyword>
<dbReference type="PANTHER" id="PTHR13218">
    <property type="entry name" value="TRANSCRIPTION INITIATION FACTOR TFIID SUBUNIT 11-RELATED"/>
    <property type="match status" value="1"/>
</dbReference>
<dbReference type="SUPFAM" id="SSF47113">
    <property type="entry name" value="Histone-fold"/>
    <property type="match status" value="1"/>
</dbReference>
<dbReference type="STRING" id="1754190.A0A1Y2F465"/>
<dbReference type="FunFam" id="1.10.20.10:FF:000061">
    <property type="entry name" value="TFIID subunit"/>
    <property type="match status" value="1"/>
</dbReference>
<evidence type="ECO:0000256" key="2">
    <source>
        <dbReference type="ARBA" id="ARBA00009788"/>
    </source>
</evidence>
<dbReference type="EMBL" id="MCOG01000016">
    <property type="protein sequence ID" value="ORY78708.1"/>
    <property type="molecule type" value="Genomic_DNA"/>
</dbReference>
<dbReference type="CDD" id="cd08048">
    <property type="entry name" value="HFD_TAF11"/>
    <property type="match status" value="1"/>
</dbReference>
<evidence type="ECO:0000259" key="8">
    <source>
        <dbReference type="Pfam" id="PF04719"/>
    </source>
</evidence>
<organism evidence="9 10">
    <name type="scientific">Neocallimastix californiae</name>
    <dbReference type="NCBI Taxonomy" id="1754190"/>
    <lineage>
        <taxon>Eukaryota</taxon>
        <taxon>Fungi</taxon>
        <taxon>Fungi incertae sedis</taxon>
        <taxon>Chytridiomycota</taxon>
        <taxon>Chytridiomycota incertae sedis</taxon>
        <taxon>Neocallimastigomycetes</taxon>
        <taxon>Neocallimastigales</taxon>
        <taxon>Neocallimastigaceae</taxon>
        <taxon>Neocallimastix</taxon>
    </lineage>
</organism>
<evidence type="ECO:0000313" key="9">
    <source>
        <dbReference type="EMBL" id="ORY78708.1"/>
    </source>
</evidence>
<evidence type="ECO:0000256" key="1">
    <source>
        <dbReference type="ARBA" id="ARBA00004123"/>
    </source>
</evidence>
<comment type="similarity">
    <text evidence="2">Belongs to the TAF11 family.</text>
</comment>
<dbReference type="Gene3D" id="1.10.20.10">
    <property type="entry name" value="Histone, subunit A"/>
    <property type="match status" value="1"/>
</dbReference>
<comment type="subcellular location">
    <subcellularLocation>
        <location evidence="1">Nucleus</location>
    </subcellularLocation>
</comment>
<gene>
    <name evidence="9" type="ORF">LY90DRAFT_664888</name>
</gene>
<feature type="compositionally biased region" description="Basic and acidic residues" evidence="7">
    <location>
        <begin position="61"/>
        <end position="93"/>
    </location>
</feature>
<dbReference type="InterPro" id="IPR006809">
    <property type="entry name" value="TAFII28_dom"/>
</dbReference>
<keyword evidence="4" id="KW-0804">Transcription</keyword>
<dbReference type="Pfam" id="PF04719">
    <property type="entry name" value="TAFII28"/>
    <property type="match status" value="1"/>
</dbReference>
<dbReference type="OrthoDB" id="28335at2759"/>
<feature type="region of interest" description="Disordered" evidence="7">
    <location>
        <begin position="1"/>
        <end position="106"/>
    </location>
</feature>
<accession>A0A1Y2F465</accession>
<dbReference type="PANTHER" id="PTHR13218:SF8">
    <property type="entry name" value="TRANSCRIPTION INITIATION FACTOR TFIID SUBUNIT 11"/>
    <property type="match status" value="1"/>
</dbReference>
<protein>
    <recommendedName>
        <fullName evidence="6">Transcription initiation factor TFIID subunit 11</fullName>
    </recommendedName>
</protein>
<dbReference type="InterPro" id="IPR045127">
    <property type="entry name" value="TAF11-like"/>
</dbReference>
<feature type="domain" description="TAFII28-like protein" evidence="8">
    <location>
        <begin position="127"/>
        <end position="210"/>
    </location>
</feature>
<evidence type="ECO:0000313" key="10">
    <source>
        <dbReference type="Proteomes" id="UP000193920"/>
    </source>
</evidence>
<dbReference type="GO" id="GO:0051123">
    <property type="term" value="P:RNA polymerase II preinitiation complex assembly"/>
    <property type="evidence" value="ECO:0007669"/>
    <property type="project" value="InterPro"/>
</dbReference>